<reference evidence="2 3" key="1">
    <citation type="submission" date="2019-05" db="EMBL/GenBank/DDBJ databases">
        <authorList>
            <person name="Farhan Ul Haque M."/>
        </authorList>
    </citation>
    <scope>NUCLEOTIDE SEQUENCE [LARGE SCALE GENOMIC DNA]</scope>
    <source>
        <strain evidence="2">2</strain>
    </source>
</reference>
<gene>
    <name evidence="2" type="ORF">MPC4_320027</name>
</gene>
<feature type="compositionally biased region" description="Pro residues" evidence="1">
    <location>
        <begin position="1"/>
        <end position="10"/>
    </location>
</feature>
<evidence type="ECO:0000313" key="3">
    <source>
        <dbReference type="Proteomes" id="UP000485880"/>
    </source>
</evidence>
<organism evidence="2 3">
    <name type="scientific">Methylocella tundrae</name>
    <dbReference type="NCBI Taxonomy" id="227605"/>
    <lineage>
        <taxon>Bacteria</taxon>
        <taxon>Pseudomonadati</taxon>
        <taxon>Pseudomonadota</taxon>
        <taxon>Alphaproteobacteria</taxon>
        <taxon>Hyphomicrobiales</taxon>
        <taxon>Beijerinckiaceae</taxon>
        <taxon>Methylocella</taxon>
    </lineage>
</organism>
<keyword evidence="3" id="KW-1185">Reference proteome</keyword>
<proteinExistence type="predicted"/>
<feature type="region of interest" description="Disordered" evidence="1">
    <location>
        <begin position="1"/>
        <end position="20"/>
    </location>
</feature>
<feature type="region of interest" description="Disordered" evidence="1">
    <location>
        <begin position="67"/>
        <end position="88"/>
    </location>
</feature>
<accession>A0A8B6MA80</accession>
<dbReference type="AlphaFoldDB" id="A0A8B6MA80"/>
<dbReference type="EMBL" id="CABFMQ020000090">
    <property type="protein sequence ID" value="VTZ51195.1"/>
    <property type="molecule type" value="Genomic_DNA"/>
</dbReference>
<evidence type="ECO:0000256" key="1">
    <source>
        <dbReference type="SAM" id="MobiDB-lite"/>
    </source>
</evidence>
<dbReference type="Proteomes" id="UP000485880">
    <property type="component" value="Unassembled WGS sequence"/>
</dbReference>
<sequence>MSDAPKPQPGPHDRVGAVAGAAPDLDLASAGFSAQRCDSARFENFYPAAAVLPLPGAAIEADDFGAAAQAAGEADEQHGASRSPPEIS</sequence>
<evidence type="ECO:0000313" key="2">
    <source>
        <dbReference type="EMBL" id="VTZ51195.1"/>
    </source>
</evidence>
<protein>
    <submittedName>
        <fullName evidence="2">Uncharacterized protein</fullName>
    </submittedName>
</protein>
<name>A0A8B6MA80_METTU</name>
<comment type="caution">
    <text evidence="2">The sequence shown here is derived from an EMBL/GenBank/DDBJ whole genome shotgun (WGS) entry which is preliminary data.</text>
</comment>